<dbReference type="Proteomes" id="UP001589683">
    <property type="component" value="Unassembled WGS sequence"/>
</dbReference>
<keyword evidence="2" id="KW-0902">Two-component regulatory system</keyword>
<proteinExistence type="predicted"/>
<dbReference type="Gene3D" id="3.40.50.2300">
    <property type="match status" value="1"/>
</dbReference>
<evidence type="ECO:0000313" key="9">
    <source>
        <dbReference type="Proteomes" id="UP001589683"/>
    </source>
</evidence>
<keyword evidence="5" id="KW-0804">Transcription</keyword>
<name>A0ABV5JFI1_9RHOB</name>
<evidence type="ECO:0000256" key="4">
    <source>
        <dbReference type="ARBA" id="ARBA00023125"/>
    </source>
</evidence>
<evidence type="ECO:0000256" key="3">
    <source>
        <dbReference type="ARBA" id="ARBA00023015"/>
    </source>
</evidence>
<accession>A0ABV5JFI1</accession>
<keyword evidence="9" id="KW-1185">Reference proteome</keyword>
<dbReference type="Pfam" id="PF00072">
    <property type="entry name" value="Response_reg"/>
    <property type="match status" value="1"/>
</dbReference>
<evidence type="ECO:0000256" key="5">
    <source>
        <dbReference type="ARBA" id="ARBA00023163"/>
    </source>
</evidence>
<sequence>MKILAVDDDEIALELLTESLKSVGYSDITVATSGLSALEEIDAATRPFDYFLLDIQMPEMDGIELCQRIRRMASYKTSPIIMITAMSDRSFVDAAFSAGATDYVTKPFDTLELSARVRMAENLVRETRVSTNNVFAVQSLKAKVEDALRFSIGDAITIEDVPGMIGKLAMENYLLQLSRGKVYQSIAIGFAIVEIETIFSRSSPTEMLYTLTDVADAIADSLKQSNYLLTYCGSGKFVCVADRGSRAISPDLEIAIQLSIEEMEIAYDSGAPCEITIAMGEPVTSSLWSSGNATQLMESALISAEDKRRALQLEAAGVSVSKTKKGFMKAG</sequence>
<evidence type="ECO:0000256" key="2">
    <source>
        <dbReference type="ARBA" id="ARBA00023012"/>
    </source>
</evidence>
<organism evidence="8 9">
    <name type="scientific">Pseudohalocynthiibacter aestuariivivens</name>
    <dbReference type="NCBI Taxonomy" id="1591409"/>
    <lineage>
        <taxon>Bacteria</taxon>
        <taxon>Pseudomonadati</taxon>
        <taxon>Pseudomonadota</taxon>
        <taxon>Alphaproteobacteria</taxon>
        <taxon>Rhodobacterales</taxon>
        <taxon>Paracoccaceae</taxon>
        <taxon>Pseudohalocynthiibacter</taxon>
    </lineage>
</organism>
<evidence type="ECO:0000256" key="6">
    <source>
        <dbReference type="PROSITE-ProRule" id="PRU00169"/>
    </source>
</evidence>
<keyword evidence="4" id="KW-0238">DNA-binding</keyword>
<gene>
    <name evidence="8" type="ORF">ACFFUT_10570</name>
</gene>
<dbReference type="SMART" id="SM00448">
    <property type="entry name" value="REC"/>
    <property type="match status" value="1"/>
</dbReference>
<dbReference type="SUPFAM" id="SSF52172">
    <property type="entry name" value="CheY-like"/>
    <property type="match status" value="1"/>
</dbReference>
<dbReference type="PROSITE" id="PS50110">
    <property type="entry name" value="RESPONSE_REGULATORY"/>
    <property type="match status" value="1"/>
</dbReference>
<feature type="modified residue" description="4-aspartylphosphate" evidence="6">
    <location>
        <position position="54"/>
    </location>
</feature>
<keyword evidence="3" id="KW-0805">Transcription regulation</keyword>
<dbReference type="RefSeq" id="WP_213888124.1">
    <property type="nucleotide sequence ID" value="NZ_JAGFNU010000002.1"/>
</dbReference>
<evidence type="ECO:0000313" key="8">
    <source>
        <dbReference type="EMBL" id="MFB9232226.1"/>
    </source>
</evidence>
<dbReference type="InterPro" id="IPR039420">
    <property type="entry name" value="WalR-like"/>
</dbReference>
<keyword evidence="1 6" id="KW-0597">Phosphoprotein</keyword>
<feature type="domain" description="Response regulatory" evidence="7">
    <location>
        <begin position="2"/>
        <end position="121"/>
    </location>
</feature>
<dbReference type="InterPro" id="IPR001789">
    <property type="entry name" value="Sig_transdc_resp-reg_receiver"/>
</dbReference>
<dbReference type="EMBL" id="JBHMEA010000039">
    <property type="protein sequence ID" value="MFB9232226.1"/>
    <property type="molecule type" value="Genomic_DNA"/>
</dbReference>
<dbReference type="PANTHER" id="PTHR48111:SF1">
    <property type="entry name" value="TWO-COMPONENT RESPONSE REGULATOR ORR33"/>
    <property type="match status" value="1"/>
</dbReference>
<evidence type="ECO:0000259" key="7">
    <source>
        <dbReference type="PROSITE" id="PS50110"/>
    </source>
</evidence>
<comment type="caution">
    <text evidence="8">The sequence shown here is derived from an EMBL/GenBank/DDBJ whole genome shotgun (WGS) entry which is preliminary data.</text>
</comment>
<dbReference type="PANTHER" id="PTHR48111">
    <property type="entry name" value="REGULATOR OF RPOS"/>
    <property type="match status" value="1"/>
</dbReference>
<protein>
    <submittedName>
        <fullName evidence="8">Response regulator</fullName>
    </submittedName>
</protein>
<evidence type="ECO:0000256" key="1">
    <source>
        <dbReference type="ARBA" id="ARBA00022553"/>
    </source>
</evidence>
<dbReference type="InterPro" id="IPR011006">
    <property type="entry name" value="CheY-like_superfamily"/>
</dbReference>
<reference evidence="8 9" key="1">
    <citation type="submission" date="2024-09" db="EMBL/GenBank/DDBJ databases">
        <authorList>
            <person name="Sun Q."/>
            <person name="Mori K."/>
        </authorList>
    </citation>
    <scope>NUCLEOTIDE SEQUENCE [LARGE SCALE GENOMIC DNA]</scope>
    <source>
        <strain evidence="8 9">CECT 8726</strain>
    </source>
</reference>